<feature type="binding site" evidence="17">
    <location>
        <position position="18"/>
    </location>
    <ligand>
        <name>[4Fe-4S] cluster</name>
        <dbReference type="ChEBI" id="CHEBI:49883"/>
        <label>1</label>
    </ligand>
</feature>
<evidence type="ECO:0000259" key="19">
    <source>
        <dbReference type="Pfam" id="PF01058"/>
    </source>
</evidence>
<evidence type="ECO:0000256" key="16">
    <source>
        <dbReference type="ARBA" id="ARBA00048757"/>
    </source>
</evidence>
<dbReference type="GO" id="GO:0030313">
    <property type="term" value="C:cell envelope"/>
    <property type="evidence" value="ECO:0007669"/>
    <property type="project" value="UniProtKB-SubCell"/>
</dbReference>
<comment type="subunit">
    <text evidence="5">Heterodimer of a large and a small subunit.</text>
</comment>
<comment type="caution">
    <text evidence="21">The sequence shown here is derived from an EMBL/GenBank/DDBJ whole genome shotgun (WGS) entry which is preliminary data.</text>
</comment>
<evidence type="ECO:0000256" key="7">
    <source>
        <dbReference type="ARBA" id="ARBA00022475"/>
    </source>
</evidence>
<dbReference type="PRINTS" id="PR00614">
    <property type="entry name" value="NIHGNASESMLL"/>
</dbReference>
<keyword evidence="12 17" id="KW-0408">Iron</keyword>
<evidence type="ECO:0000256" key="3">
    <source>
        <dbReference type="ARBA" id="ARBA00004196"/>
    </source>
</evidence>
<dbReference type="PIRSF" id="PIRSF000310">
    <property type="entry name" value="NiFe_hyd_ssu"/>
    <property type="match status" value="1"/>
</dbReference>
<dbReference type="AlphaFoldDB" id="A0A2U1SRA2"/>
<dbReference type="PANTHER" id="PTHR30013:SF5">
    <property type="entry name" value="HYDROGENASE SMALL SUBUNIT"/>
    <property type="match status" value="1"/>
</dbReference>
<keyword evidence="9 17" id="KW-0479">Metal-binding</keyword>
<evidence type="ECO:0000256" key="9">
    <source>
        <dbReference type="ARBA" id="ARBA00022723"/>
    </source>
</evidence>
<dbReference type="OrthoDB" id="9766729at2"/>
<evidence type="ECO:0000256" key="6">
    <source>
        <dbReference type="ARBA" id="ARBA00012082"/>
    </source>
</evidence>
<feature type="binding site" evidence="17">
    <location>
        <position position="211"/>
    </location>
    <ligand>
        <name>[4Fe-4S] cluster</name>
        <dbReference type="ChEBI" id="CHEBI:49883"/>
        <label>2</label>
    </ligand>
</feature>
<dbReference type="GO" id="GO:0051539">
    <property type="term" value="F:4 iron, 4 sulfur cluster binding"/>
    <property type="evidence" value="ECO:0007669"/>
    <property type="project" value="UniProtKB-KW"/>
</dbReference>
<dbReference type="Proteomes" id="UP000245137">
    <property type="component" value="Unassembled WGS sequence"/>
</dbReference>
<dbReference type="Gene3D" id="3.40.50.700">
    <property type="entry name" value="NADH:ubiquinone oxidoreductase-like, 20kDa subunit"/>
    <property type="match status" value="1"/>
</dbReference>
<dbReference type="GO" id="GO:0016020">
    <property type="term" value="C:membrane"/>
    <property type="evidence" value="ECO:0007669"/>
    <property type="project" value="TreeGrafter"/>
</dbReference>
<evidence type="ECO:0000256" key="4">
    <source>
        <dbReference type="ARBA" id="ARBA00006605"/>
    </source>
</evidence>
<organism evidence="21 22">
    <name type="scientific">Methylosinus sporium</name>
    <dbReference type="NCBI Taxonomy" id="428"/>
    <lineage>
        <taxon>Bacteria</taxon>
        <taxon>Pseudomonadati</taxon>
        <taxon>Pseudomonadota</taxon>
        <taxon>Alphaproteobacteria</taxon>
        <taxon>Hyphomicrobiales</taxon>
        <taxon>Methylocystaceae</taxon>
        <taxon>Methylosinus</taxon>
    </lineage>
</organism>
<name>A0A2U1SRA2_METSR</name>
<dbReference type="EC" id="1.12.99.6" evidence="6"/>
<evidence type="ECO:0000256" key="5">
    <source>
        <dbReference type="ARBA" id="ARBA00011771"/>
    </source>
</evidence>
<comment type="similarity">
    <text evidence="4">Belongs to the [NiFe]/[NiFeSe] hydrogenase small subunit family.</text>
</comment>
<feature type="compositionally biased region" description="Basic and acidic residues" evidence="18">
    <location>
        <begin position="333"/>
        <end position="344"/>
    </location>
</feature>
<dbReference type="GO" id="GO:0009055">
    <property type="term" value="F:electron transfer activity"/>
    <property type="evidence" value="ECO:0007669"/>
    <property type="project" value="TreeGrafter"/>
</dbReference>
<evidence type="ECO:0000256" key="11">
    <source>
        <dbReference type="ARBA" id="ARBA00023002"/>
    </source>
</evidence>
<evidence type="ECO:0000256" key="1">
    <source>
        <dbReference type="ARBA" id="ARBA00001927"/>
    </source>
</evidence>
<evidence type="ECO:0000256" key="18">
    <source>
        <dbReference type="SAM" id="MobiDB-lite"/>
    </source>
</evidence>
<evidence type="ECO:0000256" key="8">
    <source>
        <dbReference type="ARBA" id="ARBA00022485"/>
    </source>
</evidence>
<evidence type="ECO:0000256" key="2">
    <source>
        <dbReference type="ARBA" id="ARBA00001966"/>
    </source>
</evidence>
<sequence length="344" mass="36453">MTKAHDDFTLLWLQAGSCGGCTMATLERGASGWFEELRGFGIRLLWHPSVSEETGEEARAILARVERGEQKLGALCIEGSILHGPEGTGLFNKLSGTGRSMLDWARALAPRADYCVAVGSCAAFGGVPAGAPDPTDASGLQYSGVDIGGALGPDYRSVKGLPVVNVSGCAPHPGWIMETLLALSLGRFTQADMDDYGRPRIFADHLAHHGCSRNEFYEFKASAEDVSERGCLMEHLGCKATQAVGDCNQRAWNGGGSCTQAGSTCIACTSPGFEATRGFHRTPKIGGIPVGLPLDMPKAWFVALAALSKSATPKRVRENARSDRVARAPTPSAEKKLGTEKKKT</sequence>
<comment type="cofactor">
    <cofactor evidence="1">
        <name>[3Fe-4S] cluster</name>
        <dbReference type="ChEBI" id="CHEBI:21137"/>
    </cofactor>
</comment>
<keyword evidence="11" id="KW-0560">Oxidoreductase</keyword>
<keyword evidence="10" id="KW-0732">Signal</keyword>
<keyword evidence="7" id="KW-1003">Cell membrane</keyword>
<evidence type="ECO:0000256" key="10">
    <source>
        <dbReference type="ARBA" id="ARBA00022729"/>
    </source>
</evidence>
<feature type="binding site" evidence="17">
    <location>
        <position position="238"/>
    </location>
    <ligand>
        <name>[4Fe-4S] cluster</name>
        <dbReference type="ChEBI" id="CHEBI:49883"/>
        <label>2</label>
    </ligand>
</feature>
<feature type="binding site" evidence="17">
    <location>
        <position position="247"/>
    </location>
    <ligand>
        <name>[3Fe-4S] cluster</name>
        <dbReference type="ChEBI" id="CHEBI:21137"/>
    </ligand>
</feature>
<dbReference type="Pfam" id="PF14720">
    <property type="entry name" value="NiFe_hyd_SSU_C"/>
    <property type="match status" value="1"/>
</dbReference>
<evidence type="ECO:0000313" key="22">
    <source>
        <dbReference type="Proteomes" id="UP000245137"/>
    </source>
</evidence>
<dbReference type="SUPFAM" id="SSF56770">
    <property type="entry name" value="HydA/Nqo6-like"/>
    <property type="match status" value="1"/>
</dbReference>
<dbReference type="InterPro" id="IPR037148">
    <property type="entry name" value="NiFe-Hase_small_C_sf"/>
</dbReference>
<reference evidence="21 22" key="1">
    <citation type="journal article" date="2018" name="Appl. Microbiol. Biotechnol.">
        <title>Co-cultivation of the strictly anaerobic methanogen Methanosarcina barkeri with aerobic methanotrophs in an oxygen-limited membrane bioreactor.</title>
        <authorList>
            <person name="In 't Zandt M.H."/>
            <person name="van den Bosch T.J.M."/>
            <person name="Rijkers R."/>
            <person name="van Kessel M.A.H.J."/>
            <person name="Jetten M.S.M."/>
            <person name="Welte C.U."/>
        </authorList>
    </citation>
    <scope>NUCLEOTIDE SEQUENCE [LARGE SCALE GENOMIC DNA]</scope>
    <source>
        <strain evidence="21 22">DSM 17706</strain>
    </source>
</reference>
<dbReference type="InterPro" id="IPR037024">
    <property type="entry name" value="NiFe_Hase_small_N_sf"/>
</dbReference>
<feature type="binding site" evidence="17">
    <location>
        <position position="231"/>
    </location>
    <ligand>
        <name>[4Fe-4S] cluster</name>
        <dbReference type="ChEBI" id="CHEBI:49883"/>
        <label>2</label>
    </ligand>
</feature>
<dbReference type="GO" id="GO:0046872">
    <property type="term" value="F:metal ion binding"/>
    <property type="evidence" value="ECO:0007669"/>
    <property type="project" value="UniProtKB-KW"/>
</dbReference>
<feature type="binding site" evidence="17">
    <location>
        <position position="265"/>
    </location>
    <ligand>
        <name>[3Fe-4S] cluster</name>
        <dbReference type="ChEBI" id="CHEBI:21137"/>
    </ligand>
</feature>
<dbReference type="InterPro" id="IPR006137">
    <property type="entry name" value="NADH_UbQ_OxRdtase-like_20kDa"/>
</dbReference>
<dbReference type="GO" id="GO:0033748">
    <property type="term" value="F:hydrogenase (acceptor) activity"/>
    <property type="evidence" value="ECO:0007669"/>
    <property type="project" value="UniProtKB-EC"/>
</dbReference>
<protein>
    <recommendedName>
        <fullName evidence="6">hydrogenase (acceptor)</fullName>
        <ecNumber evidence="6">1.12.99.6</ecNumber>
    </recommendedName>
</protein>
<keyword evidence="15 17" id="KW-0003">3Fe-4S</keyword>
<gene>
    <name evidence="21" type="ORF">C5689_09395</name>
</gene>
<feature type="region of interest" description="Disordered" evidence="18">
    <location>
        <begin position="310"/>
        <end position="344"/>
    </location>
</feature>
<feature type="binding site" evidence="17">
    <location>
        <position position="121"/>
    </location>
    <ligand>
        <name>[4Fe-4S] cluster</name>
        <dbReference type="ChEBI" id="CHEBI:49883"/>
        <label>1</label>
    </ligand>
</feature>
<dbReference type="GO" id="GO:0051538">
    <property type="term" value="F:3 iron, 4 sulfur cluster binding"/>
    <property type="evidence" value="ECO:0007669"/>
    <property type="project" value="UniProtKB-KW"/>
</dbReference>
<feature type="binding site" evidence="17">
    <location>
        <position position="169"/>
    </location>
    <ligand>
        <name>[4Fe-4S] cluster</name>
        <dbReference type="ChEBI" id="CHEBI:49883"/>
        <label>1</label>
    </ligand>
</feature>
<feature type="domain" description="NADH:ubiquinone oxidoreductase-like 20kDa subunit" evidence="19">
    <location>
        <begin position="18"/>
        <end position="183"/>
    </location>
</feature>
<comment type="cofactor">
    <cofactor evidence="2">
        <name>[4Fe-4S] cluster</name>
        <dbReference type="ChEBI" id="CHEBI:49883"/>
    </cofactor>
</comment>
<dbReference type="RefSeq" id="WP_108917065.1">
    <property type="nucleotide sequence ID" value="NZ_BGJY01000001.1"/>
</dbReference>
<dbReference type="EMBL" id="PUIV01000011">
    <property type="protein sequence ID" value="PWB94138.1"/>
    <property type="molecule type" value="Genomic_DNA"/>
</dbReference>
<dbReference type="GO" id="GO:0044569">
    <property type="term" value="C:[Ni-Fe] hydrogenase complex"/>
    <property type="evidence" value="ECO:0007669"/>
    <property type="project" value="TreeGrafter"/>
</dbReference>
<dbReference type="PANTHER" id="PTHR30013">
    <property type="entry name" value="NIFE / NIFESE HYDROGENASE SMALL SUBUNIT FAMILY MEMBER"/>
    <property type="match status" value="1"/>
</dbReference>
<keyword evidence="13 17" id="KW-0411">Iron-sulfur</keyword>
<feature type="binding site" evidence="17">
    <location>
        <position position="21"/>
    </location>
    <ligand>
        <name>[4Fe-4S] cluster</name>
        <dbReference type="ChEBI" id="CHEBI:49883"/>
        <label>1</label>
    </ligand>
</feature>
<feature type="compositionally biased region" description="Basic and acidic residues" evidence="18">
    <location>
        <begin position="315"/>
        <end position="326"/>
    </location>
</feature>
<evidence type="ECO:0000259" key="20">
    <source>
        <dbReference type="Pfam" id="PF14720"/>
    </source>
</evidence>
<dbReference type="InterPro" id="IPR001821">
    <property type="entry name" value="NiFe_hydrogenase_ssu"/>
</dbReference>
<dbReference type="GO" id="GO:0009061">
    <property type="term" value="P:anaerobic respiration"/>
    <property type="evidence" value="ECO:0007669"/>
    <property type="project" value="TreeGrafter"/>
</dbReference>
<evidence type="ECO:0000256" key="14">
    <source>
        <dbReference type="ARBA" id="ARBA00023136"/>
    </source>
</evidence>
<dbReference type="InterPro" id="IPR027394">
    <property type="entry name" value="Cytochrome-c3_hydrogenase_C"/>
</dbReference>
<keyword evidence="22" id="KW-1185">Reference proteome</keyword>
<accession>A0A2U1SRA2</accession>
<evidence type="ECO:0000256" key="15">
    <source>
        <dbReference type="ARBA" id="ARBA00023291"/>
    </source>
</evidence>
<feature type="binding site" evidence="17">
    <location>
        <position position="208"/>
    </location>
    <ligand>
        <name>[4Fe-4S] cluster</name>
        <dbReference type="ChEBI" id="CHEBI:49883"/>
        <label>2</label>
    </ligand>
</feature>
<keyword evidence="8 17" id="KW-0004">4Fe-4S</keyword>
<comment type="subcellular location">
    <subcellularLocation>
        <location evidence="3">Cell envelope</location>
    </subcellularLocation>
</comment>
<evidence type="ECO:0000256" key="13">
    <source>
        <dbReference type="ARBA" id="ARBA00023014"/>
    </source>
</evidence>
<feature type="binding site" evidence="17">
    <location>
        <position position="268"/>
    </location>
    <ligand>
        <name>[3Fe-4S] cluster</name>
        <dbReference type="ChEBI" id="CHEBI:21137"/>
    </ligand>
</feature>
<dbReference type="GO" id="GO:0008901">
    <property type="term" value="F:ferredoxin hydrogenase activity"/>
    <property type="evidence" value="ECO:0007669"/>
    <property type="project" value="InterPro"/>
</dbReference>
<dbReference type="Gene3D" id="4.10.480.10">
    <property type="entry name" value="Cytochrome-c3 hydrogenase, C-terminal domain"/>
    <property type="match status" value="1"/>
</dbReference>
<keyword evidence="14" id="KW-0472">Membrane</keyword>
<evidence type="ECO:0000313" key="21">
    <source>
        <dbReference type="EMBL" id="PWB94138.1"/>
    </source>
</evidence>
<dbReference type="Pfam" id="PF01058">
    <property type="entry name" value="Oxidored_q6"/>
    <property type="match status" value="1"/>
</dbReference>
<comment type="catalytic activity">
    <reaction evidence="16">
        <text>H2 + A = AH2</text>
        <dbReference type="Rhea" id="RHEA:12116"/>
        <dbReference type="ChEBI" id="CHEBI:13193"/>
        <dbReference type="ChEBI" id="CHEBI:17499"/>
        <dbReference type="ChEBI" id="CHEBI:18276"/>
        <dbReference type="EC" id="1.12.99.6"/>
    </reaction>
</comment>
<proteinExistence type="inferred from homology"/>
<evidence type="ECO:0000256" key="12">
    <source>
        <dbReference type="ARBA" id="ARBA00023004"/>
    </source>
</evidence>
<evidence type="ECO:0000256" key="17">
    <source>
        <dbReference type="PIRSR" id="PIRSR000310-1"/>
    </source>
</evidence>
<dbReference type="GO" id="GO:0009375">
    <property type="term" value="C:ferredoxin hydrogenase complex"/>
    <property type="evidence" value="ECO:0007669"/>
    <property type="project" value="InterPro"/>
</dbReference>
<feature type="domain" description="Cytochrome-c3 hydrogenase C-terminal" evidence="20">
    <location>
        <begin position="205"/>
        <end position="276"/>
    </location>
</feature>